<dbReference type="EMBL" id="QAOL01000032">
    <property type="protein sequence ID" value="PTQ81400.1"/>
    <property type="molecule type" value="Genomic_DNA"/>
</dbReference>
<dbReference type="Proteomes" id="UP000181998">
    <property type="component" value="Unassembled WGS sequence"/>
</dbReference>
<dbReference type="OrthoDB" id="5616367at2"/>
<evidence type="ECO:0008006" key="11">
    <source>
        <dbReference type="Google" id="ProtNLM"/>
    </source>
</evidence>
<evidence type="ECO:0000313" key="4">
    <source>
        <dbReference type="EMBL" id="SEQ16024.1"/>
    </source>
</evidence>
<evidence type="ECO:0000313" key="9">
    <source>
        <dbReference type="Proteomes" id="UP000242498"/>
    </source>
</evidence>
<evidence type="ECO:0000313" key="2">
    <source>
        <dbReference type="EMBL" id="SDT91481.1"/>
    </source>
</evidence>
<dbReference type="EMBL" id="FOFX01000024">
    <property type="protein sequence ID" value="SEQ16024.1"/>
    <property type="molecule type" value="Genomic_DNA"/>
</dbReference>
<reference evidence="7" key="1">
    <citation type="submission" date="2016-10" db="EMBL/GenBank/DDBJ databases">
        <authorList>
            <person name="Varghese N."/>
            <person name="Submissions S."/>
        </authorList>
    </citation>
    <scope>NUCLEOTIDE SEQUENCE [LARGE SCALE GENOMIC DNA]</scope>
    <source>
        <strain evidence="7">Nm10</strain>
    </source>
</reference>
<organism evidence="1 10">
    <name type="scientific">Nitrosomonas ureae</name>
    <dbReference type="NCBI Taxonomy" id="44577"/>
    <lineage>
        <taxon>Bacteria</taxon>
        <taxon>Pseudomonadati</taxon>
        <taxon>Pseudomonadota</taxon>
        <taxon>Betaproteobacteria</taxon>
        <taxon>Nitrosomonadales</taxon>
        <taxon>Nitrosomonadaceae</taxon>
        <taxon>Nitrosomonas</taxon>
    </lineage>
</organism>
<evidence type="ECO:0000313" key="10">
    <source>
        <dbReference type="Proteomes" id="UP000244110"/>
    </source>
</evidence>
<dbReference type="Proteomes" id="UP000182882">
    <property type="component" value="Unassembled WGS sequence"/>
</dbReference>
<dbReference type="Proteomes" id="UP000242498">
    <property type="component" value="Chromosome I"/>
</dbReference>
<evidence type="ECO:0000313" key="8">
    <source>
        <dbReference type="Proteomes" id="UP000236753"/>
    </source>
</evidence>
<dbReference type="Gene3D" id="6.10.280.50">
    <property type="match status" value="1"/>
</dbReference>
<protein>
    <recommendedName>
        <fullName evidence="11">GTP-binding protein</fullName>
    </recommendedName>
</protein>
<dbReference type="Pfam" id="PF04325">
    <property type="entry name" value="DUF465"/>
    <property type="match status" value="1"/>
</dbReference>
<dbReference type="EMBL" id="FNUX01000016">
    <property type="protein sequence ID" value="SEF94355.1"/>
    <property type="molecule type" value="Genomic_DNA"/>
</dbReference>
<dbReference type="EMBL" id="FNLN01000010">
    <property type="protein sequence ID" value="SDT91481.1"/>
    <property type="molecule type" value="Genomic_DNA"/>
</dbReference>
<evidence type="ECO:0000313" key="7">
    <source>
        <dbReference type="Proteomes" id="UP000182882"/>
    </source>
</evidence>
<evidence type="ECO:0000313" key="3">
    <source>
        <dbReference type="EMBL" id="SEF94355.1"/>
    </source>
</evidence>
<dbReference type="InterPro" id="IPR007420">
    <property type="entry name" value="DUF465"/>
</dbReference>
<dbReference type="AlphaFoldDB" id="A0A0S3ALG8"/>
<keyword evidence="7" id="KW-1185">Reference proteome</keyword>
<accession>A0A0S3ALG8</accession>
<evidence type="ECO:0000313" key="5">
    <source>
        <dbReference type="EMBL" id="SNX58880.1"/>
    </source>
</evidence>
<dbReference type="Proteomes" id="UP000244110">
    <property type="component" value="Unassembled WGS sequence"/>
</dbReference>
<gene>
    <name evidence="1" type="ORF">C8R28_103241</name>
    <name evidence="3" type="ORF">SAMN05216334_11649</name>
    <name evidence="2" type="ORF">SAMN05216406_11042</name>
    <name evidence="4" type="ORF">SAMN05421510_102435</name>
    <name evidence="5" type="ORF">SAMN06296273_0343</name>
</gene>
<reference evidence="1 10" key="3">
    <citation type="submission" date="2018-04" db="EMBL/GenBank/DDBJ databases">
        <title>Active sludge and wastewater microbial communities from Klosterneuburg, Austria.</title>
        <authorList>
            <person name="Wagner M."/>
        </authorList>
    </citation>
    <scope>NUCLEOTIDE SEQUENCE [LARGE SCALE GENOMIC DNA]</scope>
    <source>
        <strain evidence="1 10">Nm4</strain>
    </source>
</reference>
<proteinExistence type="predicted"/>
<name>A0A0S3ALG8_9PROT</name>
<sequence length="78" mass="9753">MIEKHDLHHEFPEYYDRIHELKTHDSHFARLFEEYHDLNREILRIEEGIENTTDEYLEELKKKRLLHKDKLYSMITNN</sequence>
<dbReference type="InterPro" id="IPR038444">
    <property type="entry name" value="DUF465_sf"/>
</dbReference>
<dbReference type="Proteomes" id="UP000236753">
    <property type="component" value="Unassembled WGS sequence"/>
</dbReference>
<evidence type="ECO:0000313" key="1">
    <source>
        <dbReference type="EMBL" id="PTQ81400.1"/>
    </source>
</evidence>
<dbReference type="RefSeq" id="WP_013647476.1">
    <property type="nucleotide sequence ID" value="NZ_CP013341.1"/>
</dbReference>
<dbReference type="STRING" id="44577.ATY38_12800"/>
<evidence type="ECO:0000313" key="6">
    <source>
        <dbReference type="Proteomes" id="UP000181998"/>
    </source>
</evidence>
<dbReference type="EMBL" id="LT907782">
    <property type="protein sequence ID" value="SNX58880.1"/>
    <property type="molecule type" value="Genomic_DNA"/>
</dbReference>
<dbReference type="KEGG" id="nur:ATY38_12800"/>
<reference evidence="6 8" key="2">
    <citation type="submission" date="2016-10" db="EMBL/GenBank/DDBJ databases">
        <authorList>
            <person name="de Groot N.N."/>
        </authorList>
    </citation>
    <scope>NUCLEOTIDE SEQUENCE [LARGE SCALE GENOMIC DNA]</scope>
    <source>
        <strain evidence="2">Nm10</strain>
        <strain evidence="3 8">Nm13</strain>
        <strain evidence="5 9">Nm15</strain>
        <strain evidence="4 6">Nm9</strain>
    </source>
</reference>